<dbReference type="Proteomes" id="UP001500630">
    <property type="component" value="Unassembled WGS sequence"/>
</dbReference>
<sequence>MQAGDIWTYRSKARDHTCPVERVEIIEKVAGANKYVVRFLDDGDREDTVPGGRLIVSWAESETWLADERKMAAVVEVSYHAEDTPQYEAVEHLLLEWELIDGIGLGYNARECCSVQIESPTAVCQALGWDRDILLAEPLTYVDRHGVVIAPWSLAVKIARQVAELNGDAIMEKVVDDEYSLKLEAVHGCTIRDPRTGEVTTIHPEYTKERRARSELAMVQIREWCGRKAIRRHDELEALRKEVIRLGMLMERAIRELRRCGQDAIAATMEKDLGVPISSLRPSPPKRRS</sequence>
<evidence type="ECO:0000313" key="2">
    <source>
        <dbReference type="Proteomes" id="UP001500630"/>
    </source>
</evidence>
<protein>
    <submittedName>
        <fullName evidence="1">Uncharacterized protein</fullName>
    </submittedName>
</protein>
<name>A0ABP7A6X1_9ACTN</name>
<gene>
    <name evidence="1" type="ORF">GCM10022419_134500</name>
</gene>
<keyword evidence="2" id="KW-1185">Reference proteome</keyword>
<dbReference type="EMBL" id="BAABDQ010000081">
    <property type="protein sequence ID" value="GAA3626031.1"/>
    <property type="molecule type" value="Genomic_DNA"/>
</dbReference>
<organism evidence="1 2">
    <name type="scientific">Nonomuraea rosea</name>
    <dbReference type="NCBI Taxonomy" id="638574"/>
    <lineage>
        <taxon>Bacteria</taxon>
        <taxon>Bacillati</taxon>
        <taxon>Actinomycetota</taxon>
        <taxon>Actinomycetes</taxon>
        <taxon>Streptosporangiales</taxon>
        <taxon>Streptosporangiaceae</taxon>
        <taxon>Nonomuraea</taxon>
    </lineage>
</organism>
<evidence type="ECO:0000313" key="1">
    <source>
        <dbReference type="EMBL" id="GAA3626031.1"/>
    </source>
</evidence>
<reference evidence="2" key="1">
    <citation type="journal article" date="2019" name="Int. J. Syst. Evol. Microbiol.">
        <title>The Global Catalogue of Microorganisms (GCM) 10K type strain sequencing project: providing services to taxonomists for standard genome sequencing and annotation.</title>
        <authorList>
            <consortium name="The Broad Institute Genomics Platform"/>
            <consortium name="The Broad Institute Genome Sequencing Center for Infectious Disease"/>
            <person name="Wu L."/>
            <person name="Ma J."/>
        </authorList>
    </citation>
    <scope>NUCLEOTIDE SEQUENCE [LARGE SCALE GENOMIC DNA]</scope>
    <source>
        <strain evidence="2">JCM 17326</strain>
    </source>
</reference>
<comment type="caution">
    <text evidence="1">The sequence shown here is derived from an EMBL/GenBank/DDBJ whole genome shotgun (WGS) entry which is preliminary data.</text>
</comment>
<proteinExistence type="predicted"/>
<accession>A0ABP7A6X1</accession>